<feature type="signal peptide" evidence="8">
    <location>
        <begin position="1"/>
        <end position="22"/>
    </location>
</feature>
<dbReference type="Pfam" id="PF05504">
    <property type="entry name" value="Spore_GerAC"/>
    <property type="match status" value="1"/>
</dbReference>
<evidence type="ECO:0000256" key="1">
    <source>
        <dbReference type="ARBA" id="ARBA00004635"/>
    </source>
</evidence>
<keyword evidence="3" id="KW-0309">Germination</keyword>
<dbReference type="PANTHER" id="PTHR35789">
    <property type="entry name" value="SPORE GERMINATION PROTEIN B3"/>
    <property type="match status" value="1"/>
</dbReference>
<evidence type="ECO:0000256" key="7">
    <source>
        <dbReference type="ARBA" id="ARBA00023288"/>
    </source>
</evidence>
<evidence type="ECO:0000313" key="11">
    <source>
        <dbReference type="EMBL" id="REJ29330.1"/>
    </source>
</evidence>
<comment type="caution">
    <text evidence="11">The sequence shown here is derived from an EMBL/GenBank/DDBJ whole genome shotgun (WGS) entry which is preliminary data.</text>
</comment>
<dbReference type="GO" id="GO:0009847">
    <property type="term" value="P:spore germination"/>
    <property type="evidence" value="ECO:0007669"/>
    <property type="project" value="InterPro"/>
</dbReference>
<keyword evidence="6" id="KW-0564">Palmitate</keyword>
<dbReference type="InterPro" id="IPR057336">
    <property type="entry name" value="GerAC_N"/>
</dbReference>
<keyword evidence="5" id="KW-0472">Membrane</keyword>
<protein>
    <submittedName>
        <fullName evidence="11">Spore gernimation protein KC</fullName>
    </submittedName>
</protein>
<feature type="domain" description="Spore germination protein N-terminal" evidence="10">
    <location>
        <begin position="27"/>
        <end position="200"/>
    </location>
</feature>
<comment type="subcellular location">
    <subcellularLocation>
        <location evidence="1">Membrane</location>
        <topology evidence="1">Lipid-anchor</topology>
    </subcellularLocation>
</comment>
<dbReference type="Gene3D" id="6.20.190.10">
    <property type="entry name" value="Nutrient germinant receptor protein C, domain 1"/>
    <property type="match status" value="1"/>
</dbReference>
<organism evidence="11 12">
    <name type="scientific">Caldibacillus debilis</name>
    <dbReference type="NCBI Taxonomy" id="301148"/>
    <lineage>
        <taxon>Bacteria</taxon>
        <taxon>Bacillati</taxon>
        <taxon>Bacillota</taxon>
        <taxon>Bacilli</taxon>
        <taxon>Bacillales</taxon>
        <taxon>Bacillaceae</taxon>
        <taxon>Caldibacillus</taxon>
    </lineage>
</organism>
<evidence type="ECO:0000256" key="3">
    <source>
        <dbReference type="ARBA" id="ARBA00022544"/>
    </source>
</evidence>
<feature type="chain" id="PRO_5017700244" evidence="8">
    <location>
        <begin position="23"/>
        <end position="408"/>
    </location>
</feature>
<evidence type="ECO:0000256" key="6">
    <source>
        <dbReference type="ARBA" id="ARBA00023139"/>
    </source>
</evidence>
<name>A0A3E0K5G6_9BACI</name>
<evidence type="ECO:0000259" key="9">
    <source>
        <dbReference type="Pfam" id="PF05504"/>
    </source>
</evidence>
<accession>A0A3E0K5G6</accession>
<dbReference type="EMBL" id="QEWE01000014">
    <property type="protein sequence ID" value="REJ29330.1"/>
    <property type="molecule type" value="Genomic_DNA"/>
</dbReference>
<dbReference type="PROSITE" id="PS51257">
    <property type="entry name" value="PROKAR_LIPOPROTEIN"/>
    <property type="match status" value="1"/>
</dbReference>
<comment type="similarity">
    <text evidence="2">Belongs to the GerABKC lipoprotein family.</text>
</comment>
<gene>
    <name evidence="11" type="ORF">C6P37_05065</name>
</gene>
<evidence type="ECO:0000256" key="8">
    <source>
        <dbReference type="SAM" id="SignalP"/>
    </source>
</evidence>
<dbReference type="NCBIfam" id="TIGR02887">
    <property type="entry name" value="spore_ger_x_C"/>
    <property type="match status" value="1"/>
</dbReference>
<dbReference type="Pfam" id="PF25198">
    <property type="entry name" value="Spore_GerAC_N"/>
    <property type="match status" value="1"/>
</dbReference>
<sequence length="408" mass="46602">MSAMRKQILLWLCLMLTVPSLAGCWSSRELTNIAFVIAVGIDKSEDNRYLLTMQIMNPRNSASMQQVSSSKGSPVNVYTGHGNTIVEAAREAMQHISRELYFSHANLVVIGEDLAREGVLEIFDRLERSPQFRRTSFVVIAKDMRATDLLKILTPIDQIPANKIIKTIKFSESLWGEAIKKDVKEAIDELSSSGKQLTLTGFSIEGNKRNGRNATDMEETFVPSRIISDKIGVFNNDRLIEWIGGETARGFLWTQNRIKSTIVNFDWANHKEAVSYRVVRSKTGTKAELSNGRPSVTVSVKVEGNIGETHVPLDLWDPAELVKLQEAIRKEIRKEILKSVEFAKEKKVDIFGFGEYFYSDHPKYWKKVKKEWNQKIFPELEVNVRVDAYIRRSDLRTKPYFYRMKGGE</sequence>
<evidence type="ECO:0000256" key="4">
    <source>
        <dbReference type="ARBA" id="ARBA00022729"/>
    </source>
</evidence>
<evidence type="ECO:0000256" key="5">
    <source>
        <dbReference type="ARBA" id="ARBA00023136"/>
    </source>
</evidence>
<reference evidence="11 12" key="1">
    <citation type="submission" date="2018-03" db="EMBL/GenBank/DDBJ databases">
        <authorList>
            <person name="Keele B.F."/>
        </authorList>
    </citation>
    <scope>NUCLEOTIDE SEQUENCE [LARGE SCALE GENOMIC DNA]</scope>
    <source>
        <strain evidence="11">ZCTH4_d</strain>
    </source>
</reference>
<dbReference type="Gene3D" id="3.30.300.210">
    <property type="entry name" value="Nutrient germinant receptor protein C, domain 3"/>
    <property type="match status" value="1"/>
</dbReference>
<dbReference type="PANTHER" id="PTHR35789:SF1">
    <property type="entry name" value="SPORE GERMINATION PROTEIN B3"/>
    <property type="match status" value="1"/>
</dbReference>
<evidence type="ECO:0000256" key="2">
    <source>
        <dbReference type="ARBA" id="ARBA00007886"/>
    </source>
</evidence>
<feature type="domain" description="Spore germination GerAC-like C-terminal" evidence="9">
    <location>
        <begin position="230"/>
        <end position="393"/>
    </location>
</feature>
<dbReference type="InterPro" id="IPR046953">
    <property type="entry name" value="Spore_GerAC-like_C"/>
</dbReference>
<dbReference type="InterPro" id="IPR008844">
    <property type="entry name" value="Spore_GerAC-like"/>
</dbReference>
<proteinExistence type="inferred from homology"/>
<evidence type="ECO:0000313" key="12">
    <source>
        <dbReference type="Proteomes" id="UP000257014"/>
    </source>
</evidence>
<evidence type="ECO:0000259" key="10">
    <source>
        <dbReference type="Pfam" id="PF25198"/>
    </source>
</evidence>
<dbReference type="GO" id="GO:0016020">
    <property type="term" value="C:membrane"/>
    <property type="evidence" value="ECO:0007669"/>
    <property type="project" value="UniProtKB-SubCell"/>
</dbReference>
<dbReference type="AlphaFoldDB" id="A0A3E0K5G6"/>
<keyword evidence="7" id="KW-0449">Lipoprotein</keyword>
<dbReference type="Proteomes" id="UP000257014">
    <property type="component" value="Unassembled WGS sequence"/>
</dbReference>
<dbReference type="InterPro" id="IPR038501">
    <property type="entry name" value="Spore_GerAC_C_sf"/>
</dbReference>
<keyword evidence="4 8" id="KW-0732">Signal</keyword>